<name>A0A916YJT1_9MICO</name>
<dbReference type="Proteomes" id="UP000633205">
    <property type="component" value="Unassembled WGS sequence"/>
</dbReference>
<dbReference type="PANTHER" id="PTHR43884:SF25">
    <property type="entry name" value="ACYL-COA DEHYDROGENASE YDBM-RELATED"/>
    <property type="match status" value="1"/>
</dbReference>
<feature type="domain" description="Acyl-CoA dehydrogenase/oxidase N-terminal" evidence="3">
    <location>
        <begin position="17"/>
        <end position="91"/>
    </location>
</feature>
<dbReference type="EMBL" id="BMHO01000003">
    <property type="protein sequence ID" value="GGD46451.1"/>
    <property type="molecule type" value="Genomic_DNA"/>
</dbReference>
<evidence type="ECO:0000259" key="3">
    <source>
        <dbReference type="Pfam" id="PF02771"/>
    </source>
</evidence>
<dbReference type="GO" id="GO:0050660">
    <property type="term" value="F:flavin adenine dinucleotide binding"/>
    <property type="evidence" value="ECO:0007669"/>
    <property type="project" value="InterPro"/>
</dbReference>
<dbReference type="SUPFAM" id="SSF47203">
    <property type="entry name" value="Acyl-CoA dehydrogenase C-terminal domain-like"/>
    <property type="match status" value="1"/>
</dbReference>
<accession>A0A916YJT1</accession>
<organism evidence="5 6">
    <name type="scientific">Microbacterium faecale</name>
    <dbReference type="NCBI Taxonomy" id="1804630"/>
    <lineage>
        <taxon>Bacteria</taxon>
        <taxon>Bacillati</taxon>
        <taxon>Actinomycetota</taxon>
        <taxon>Actinomycetes</taxon>
        <taxon>Micrococcales</taxon>
        <taxon>Microbacteriaceae</taxon>
        <taxon>Microbacterium</taxon>
    </lineage>
</organism>
<gene>
    <name evidence="5" type="ORF">GCM10010915_29680</name>
</gene>
<evidence type="ECO:0000256" key="2">
    <source>
        <dbReference type="SAM" id="MobiDB-lite"/>
    </source>
</evidence>
<dbReference type="Pfam" id="PF08028">
    <property type="entry name" value="Acyl-CoA_dh_2"/>
    <property type="match status" value="1"/>
</dbReference>
<sequence>MSDAFDPADLLPDELVERIRARAGDVDRANTLPDQDIDDLAHAGYLRSLVPRELGGAGLTLERALETQQRLAGAAPATALGVNMHLVWTAVARILLNRGDDALTFVLEGAAAGELYAFGISEAGNELVLFDSTTNAGKTANGGYAFTGTKIFTSLAPAWTSLGVHGRDATDPNAPRIVFAFLERDSRVTTLDDWDATGMRGTQSRTTVLDGAVAPSERVVRVIDPEQGPDLVQFGIFAAFELLISSVYIGIAGRAIELAASAARSRTSAKTGTARSEDPVVRDRVGALAIAYDGMRLELRALARDVDELADHGRAWFPLLSGMKTRAVATAQWIVDEAVALTGGAAFRNDSELSRLARDVRAGAFHPSSESSARQSAAADWLDV</sequence>
<dbReference type="InterPro" id="IPR013107">
    <property type="entry name" value="Acyl-CoA_DH_C"/>
</dbReference>
<protein>
    <submittedName>
        <fullName evidence="5">Acyl-CoA dehydrogenase</fullName>
    </submittedName>
</protein>
<evidence type="ECO:0000256" key="1">
    <source>
        <dbReference type="ARBA" id="ARBA00023002"/>
    </source>
</evidence>
<dbReference type="PANTHER" id="PTHR43884">
    <property type="entry name" value="ACYL-COA DEHYDROGENASE"/>
    <property type="match status" value="1"/>
</dbReference>
<dbReference type="InterPro" id="IPR037069">
    <property type="entry name" value="AcylCoA_DH/ox_N_sf"/>
</dbReference>
<feature type="region of interest" description="Disordered" evidence="2">
    <location>
        <begin position="364"/>
        <end position="384"/>
    </location>
</feature>
<reference evidence="5" key="2">
    <citation type="submission" date="2020-09" db="EMBL/GenBank/DDBJ databases">
        <authorList>
            <person name="Sun Q."/>
            <person name="Zhou Y."/>
        </authorList>
    </citation>
    <scope>NUCLEOTIDE SEQUENCE</scope>
    <source>
        <strain evidence="5">CGMCC 1.15152</strain>
    </source>
</reference>
<feature type="compositionally biased region" description="Low complexity" evidence="2">
    <location>
        <begin position="368"/>
        <end position="384"/>
    </location>
</feature>
<dbReference type="InterPro" id="IPR013786">
    <property type="entry name" value="AcylCoA_DH/ox_N"/>
</dbReference>
<evidence type="ECO:0000313" key="5">
    <source>
        <dbReference type="EMBL" id="GGD46451.1"/>
    </source>
</evidence>
<dbReference type="Gene3D" id="1.20.140.10">
    <property type="entry name" value="Butyryl-CoA Dehydrogenase, subunit A, domain 3"/>
    <property type="match status" value="1"/>
</dbReference>
<feature type="domain" description="Acyl-CoA dehydrogenase C-terminal" evidence="4">
    <location>
        <begin position="243"/>
        <end position="366"/>
    </location>
</feature>
<dbReference type="AlphaFoldDB" id="A0A916YJT1"/>
<evidence type="ECO:0000259" key="4">
    <source>
        <dbReference type="Pfam" id="PF08028"/>
    </source>
</evidence>
<keyword evidence="1" id="KW-0560">Oxidoreductase</keyword>
<dbReference type="RefSeq" id="WP_188713194.1">
    <property type="nucleotide sequence ID" value="NZ_BMHO01000003.1"/>
</dbReference>
<dbReference type="Pfam" id="PF02771">
    <property type="entry name" value="Acyl-CoA_dh_N"/>
    <property type="match status" value="1"/>
</dbReference>
<evidence type="ECO:0000313" key="6">
    <source>
        <dbReference type="Proteomes" id="UP000633205"/>
    </source>
</evidence>
<dbReference type="PIRSF" id="PIRSF016578">
    <property type="entry name" value="HsaA"/>
    <property type="match status" value="1"/>
</dbReference>
<dbReference type="SUPFAM" id="SSF56645">
    <property type="entry name" value="Acyl-CoA dehydrogenase NM domain-like"/>
    <property type="match status" value="1"/>
</dbReference>
<dbReference type="InterPro" id="IPR036250">
    <property type="entry name" value="AcylCo_DH-like_C"/>
</dbReference>
<comment type="caution">
    <text evidence="5">The sequence shown here is derived from an EMBL/GenBank/DDBJ whole genome shotgun (WGS) entry which is preliminary data.</text>
</comment>
<dbReference type="InterPro" id="IPR009100">
    <property type="entry name" value="AcylCoA_DH/oxidase_NM_dom_sf"/>
</dbReference>
<reference evidence="5" key="1">
    <citation type="journal article" date="2014" name="Int. J. Syst. Evol. Microbiol.">
        <title>Complete genome sequence of Corynebacterium casei LMG S-19264T (=DSM 44701T), isolated from a smear-ripened cheese.</title>
        <authorList>
            <consortium name="US DOE Joint Genome Institute (JGI-PGF)"/>
            <person name="Walter F."/>
            <person name="Albersmeier A."/>
            <person name="Kalinowski J."/>
            <person name="Ruckert C."/>
        </authorList>
    </citation>
    <scope>NUCLEOTIDE SEQUENCE</scope>
    <source>
        <strain evidence="5">CGMCC 1.15152</strain>
    </source>
</reference>
<keyword evidence="6" id="KW-1185">Reference proteome</keyword>
<dbReference type="Gene3D" id="2.40.110.10">
    <property type="entry name" value="Butyryl-CoA Dehydrogenase, subunit A, domain 2"/>
    <property type="match status" value="1"/>
</dbReference>
<proteinExistence type="predicted"/>
<dbReference type="InterPro" id="IPR046373">
    <property type="entry name" value="Acyl-CoA_Oxase/DH_mid-dom_sf"/>
</dbReference>
<dbReference type="Gene3D" id="1.10.540.10">
    <property type="entry name" value="Acyl-CoA dehydrogenase/oxidase, N-terminal domain"/>
    <property type="match status" value="1"/>
</dbReference>
<dbReference type="GO" id="GO:0003995">
    <property type="term" value="F:acyl-CoA dehydrogenase activity"/>
    <property type="evidence" value="ECO:0007669"/>
    <property type="project" value="TreeGrafter"/>
</dbReference>